<dbReference type="EMBL" id="SRLO01000497">
    <property type="protein sequence ID" value="TNN54041.1"/>
    <property type="molecule type" value="Genomic_DNA"/>
</dbReference>
<organism evidence="1 2">
    <name type="scientific">Liparis tanakae</name>
    <name type="common">Tanaka's snailfish</name>
    <dbReference type="NCBI Taxonomy" id="230148"/>
    <lineage>
        <taxon>Eukaryota</taxon>
        <taxon>Metazoa</taxon>
        <taxon>Chordata</taxon>
        <taxon>Craniata</taxon>
        <taxon>Vertebrata</taxon>
        <taxon>Euteleostomi</taxon>
        <taxon>Actinopterygii</taxon>
        <taxon>Neopterygii</taxon>
        <taxon>Teleostei</taxon>
        <taxon>Neoteleostei</taxon>
        <taxon>Acanthomorphata</taxon>
        <taxon>Eupercaria</taxon>
        <taxon>Perciformes</taxon>
        <taxon>Cottioidei</taxon>
        <taxon>Cottales</taxon>
        <taxon>Liparidae</taxon>
        <taxon>Liparis</taxon>
    </lineage>
</organism>
<protein>
    <submittedName>
        <fullName evidence="1">Uncharacterized protein</fullName>
    </submittedName>
</protein>
<evidence type="ECO:0000313" key="2">
    <source>
        <dbReference type="Proteomes" id="UP000314294"/>
    </source>
</evidence>
<name>A0A4Z2GLE3_9TELE</name>
<comment type="caution">
    <text evidence="1">The sequence shown here is derived from an EMBL/GenBank/DDBJ whole genome shotgun (WGS) entry which is preliminary data.</text>
</comment>
<dbReference type="Proteomes" id="UP000314294">
    <property type="component" value="Unassembled WGS sequence"/>
</dbReference>
<gene>
    <name evidence="1" type="ORF">EYF80_035732</name>
</gene>
<sequence>MLDVRSSKRENFCSLAMWYGGQQVFGEMTMTHPEKGRPCPGDGEQLVRGANTCVAARRYVASSDEASGSGTKDGGHFEVHFYCVKYRSFQCSRVPDADARRQSAAAHPTAMLKVGGARPRGPLLASRHWSFVNWHGSETHSASQSADTTDTHRRLYVIGSQVHAYIWLEEGVAQKLWLVSRQLSRSWCVEGHGNKGRVAATARTSVARGSVLTRSLDAACRARQAIDVVGNLFLITGQQSTYSLSLLTHKPR</sequence>
<accession>A0A4Z2GLE3</accession>
<reference evidence="1 2" key="1">
    <citation type="submission" date="2019-03" db="EMBL/GenBank/DDBJ databases">
        <title>First draft genome of Liparis tanakae, snailfish: a comprehensive survey of snailfish specific genes.</title>
        <authorList>
            <person name="Kim W."/>
            <person name="Song I."/>
            <person name="Jeong J.-H."/>
            <person name="Kim D."/>
            <person name="Kim S."/>
            <person name="Ryu S."/>
            <person name="Song J.Y."/>
            <person name="Lee S.K."/>
        </authorList>
    </citation>
    <scope>NUCLEOTIDE SEQUENCE [LARGE SCALE GENOMIC DNA]</scope>
    <source>
        <tissue evidence="1">Muscle</tissue>
    </source>
</reference>
<dbReference type="AlphaFoldDB" id="A0A4Z2GLE3"/>
<proteinExistence type="predicted"/>
<keyword evidence="2" id="KW-1185">Reference proteome</keyword>
<evidence type="ECO:0000313" key="1">
    <source>
        <dbReference type="EMBL" id="TNN54041.1"/>
    </source>
</evidence>